<reference evidence="6 7" key="1">
    <citation type="submission" date="2019-11" db="EMBL/GenBank/DDBJ databases">
        <title>Novel species isolated from a subtropical stream in China.</title>
        <authorList>
            <person name="Lu H."/>
        </authorList>
    </citation>
    <scope>NUCLEOTIDE SEQUENCE [LARGE SCALE GENOMIC DNA]</scope>
    <source>
        <strain evidence="6 7">FT80W</strain>
    </source>
</reference>
<evidence type="ECO:0000259" key="5">
    <source>
        <dbReference type="PROSITE" id="PS51000"/>
    </source>
</evidence>
<dbReference type="PROSITE" id="PS00894">
    <property type="entry name" value="HTH_DEOR_1"/>
    <property type="match status" value="1"/>
</dbReference>
<evidence type="ECO:0000256" key="2">
    <source>
        <dbReference type="ARBA" id="ARBA00023015"/>
    </source>
</evidence>
<dbReference type="InterPro" id="IPR018356">
    <property type="entry name" value="Tscrpt_reg_HTH_DeoR_CS"/>
</dbReference>
<dbReference type="PANTHER" id="PTHR30363:SF4">
    <property type="entry name" value="GLYCEROL-3-PHOSPHATE REGULON REPRESSOR"/>
    <property type="match status" value="1"/>
</dbReference>
<dbReference type="AlphaFoldDB" id="A0A6I2L5K8"/>
<keyword evidence="7" id="KW-1185">Reference proteome</keyword>
<organism evidence="6 7">
    <name type="scientific">Duganella guangzhouensis</name>
    <dbReference type="NCBI Taxonomy" id="2666084"/>
    <lineage>
        <taxon>Bacteria</taxon>
        <taxon>Pseudomonadati</taxon>
        <taxon>Pseudomonadota</taxon>
        <taxon>Betaproteobacteria</taxon>
        <taxon>Burkholderiales</taxon>
        <taxon>Oxalobacteraceae</taxon>
        <taxon>Telluria group</taxon>
        <taxon>Duganella</taxon>
    </lineage>
</organism>
<dbReference type="SUPFAM" id="SSF100950">
    <property type="entry name" value="NagB/RpiA/CoA transferase-like"/>
    <property type="match status" value="1"/>
</dbReference>
<dbReference type="InterPro" id="IPR037171">
    <property type="entry name" value="NagB/RpiA_transferase-like"/>
</dbReference>
<dbReference type="PANTHER" id="PTHR30363">
    <property type="entry name" value="HTH-TYPE TRANSCRIPTIONAL REGULATOR SRLR-RELATED"/>
    <property type="match status" value="1"/>
</dbReference>
<dbReference type="InterPro" id="IPR036388">
    <property type="entry name" value="WH-like_DNA-bd_sf"/>
</dbReference>
<dbReference type="SMART" id="SM01134">
    <property type="entry name" value="DeoRC"/>
    <property type="match status" value="1"/>
</dbReference>
<evidence type="ECO:0000313" key="6">
    <source>
        <dbReference type="EMBL" id="MRW91569.1"/>
    </source>
</evidence>
<dbReference type="PRINTS" id="PR00037">
    <property type="entry name" value="HTHLACR"/>
</dbReference>
<accession>A0A6I2L5K8</accession>
<dbReference type="Pfam" id="PF08220">
    <property type="entry name" value="HTH_DeoR"/>
    <property type="match status" value="1"/>
</dbReference>
<dbReference type="InterPro" id="IPR050313">
    <property type="entry name" value="Carb_Metab_HTH_regulators"/>
</dbReference>
<dbReference type="Pfam" id="PF00455">
    <property type="entry name" value="DeoRC"/>
    <property type="match status" value="1"/>
</dbReference>
<feature type="domain" description="HTH deoR-type" evidence="5">
    <location>
        <begin position="3"/>
        <end position="58"/>
    </location>
</feature>
<keyword evidence="2" id="KW-0805">Transcription regulation</keyword>
<dbReference type="Gene3D" id="1.10.10.10">
    <property type="entry name" value="Winged helix-like DNA-binding domain superfamily/Winged helix DNA-binding domain"/>
    <property type="match status" value="1"/>
</dbReference>
<protein>
    <submittedName>
        <fullName evidence="6">DeoR family transcriptional regulator</fullName>
    </submittedName>
</protein>
<dbReference type="SUPFAM" id="SSF46785">
    <property type="entry name" value="Winged helix' DNA-binding domain"/>
    <property type="match status" value="1"/>
</dbReference>
<comment type="caution">
    <text evidence="6">The sequence shown here is derived from an EMBL/GenBank/DDBJ whole genome shotgun (WGS) entry which is preliminary data.</text>
</comment>
<dbReference type="GO" id="GO:0003700">
    <property type="term" value="F:DNA-binding transcription factor activity"/>
    <property type="evidence" value="ECO:0007669"/>
    <property type="project" value="InterPro"/>
</dbReference>
<keyword evidence="3" id="KW-0238">DNA-binding</keyword>
<dbReference type="PROSITE" id="PS51000">
    <property type="entry name" value="HTH_DEOR_2"/>
    <property type="match status" value="1"/>
</dbReference>
<dbReference type="SMART" id="SM00420">
    <property type="entry name" value="HTH_DEOR"/>
    <property type="match status" value="1"/>
</dbReference>
<keyword evidence="1" id="KW-0678">Repressor</keyword>
<dbReference type="InterPro" id="IPR001034">
    <property type="entry name" value="DeoR_HTH"/>
</dbReference>
<keyword evidence="4" id="KW-0804">Transcription</keyword>
<evidence type="ECO:0000256" key="4">
    <source>
        <dbReference type="ARBA" id="ARBA00023163"/>
    </source>
</evidence>
<evidence type="ECO:0000256" key="1">
    <source>
        <dbReference type="ARBA" id="ARBA00022491"/>
    </source>
</evidence>
<sequence length="256" mass="27189">MLTRQRKELLLTRLKQEGQIVARSLSEELGLSEDTIRRDLRELAAEGLLQRVHGGALPLDLPPSPALGDFAARQQISSDAKPAIARAAAAMIEDGQVVFIDGGTTAVQLARALPLTLRCTVVTHSPSVAVELVAHPLIEVVLIGGRLFKHSIVAMGPAALEAIAQIHTDIYFMGVCSLHPQAGVSTGDYDEAGIKRAISAMARRTVVLASPEKLDSAAPYQIVPMSQVSAIVVHRDAPAKLLAPYRELGIALHSAG</sequence>
<dbReference type="InterPro" id="IPR014036">
    <property type="entry name" value="DeoR-like_C"/>
</dbReference>
<dbReference type="InterPro" id="IPR036390">
    <property type="entry name" value="WH_DNA-bd_sf"/>
</dbReference>
<dbReference type="RefSeq" id="WP_154378597.1">
    <property type="nucleotide sequence ID" value="NZ_WKJK01000008.1"/>
</dbReference>
<dbReference type="Gene3D" id="3.40.50.1360">
    <property type="match status" value="1"/>
</dbReference>
<dbReference type="Proteomes" id="UP000433309">
    <property type="component" value="Unassembled WGS sequence"/>
</dbReference>
<gene>
    <name evidence="6" type="ORF">GJ699_16365</name>
</gene>
<evidence type="ECO:0000313" key="7">
    <source>
        <dbReference type="Proteomes" id="UP000433309"/>
    </source>
</evidence>
<dbReference type="EMBL" id="WKJK01000008">
    <property type="protein sequence ID" value="MRW91569.1"/>
    <property type="molecule type" value="Genomic_DNA"/>
</dbReference>
<evidence type="ECO:0000256" key="3">
    <source>
        <dbReference type="ARBA" id="ARBA00023125"/>
    </source>
</evidence>
<proteinExistence type="predicted"/>
<dbReference type="GO" id="GO:0003677">
    <property type="term" value="F:DNA binding"/>
    <property type="evidence" value="ECO:0007669"/>
    <property type="project" value="UniProtKB-KW"/>
</dbReference>
<name>A0A6I2L5K8_9BURK</name>